<name>A0A438AMJ5_9RHOB</name>
<dbReference type="EMBL" id="RQXX01000001">
    <property type="protein sequence ID" value="RVV99766.1"/>
    <property type="molecule type" value="Genomic_DNA"/>
</dbReference>
<dbReference type="InterPro" id="IPR029060">
    <property type="entry name" value="PIN-like_dom_sf"/>
</dbReference>
<protein>
    <submittedName>
        <fullName evidence="2">PIN domain-containing protein</fullName>
    </submittedName>
</protein>
<evidence type="ECO:0000313" key="2">
    <source>
        <dbReference type="EMBL" id="RVV99766.1"/>
    </source>
</evidence>
<dbReference type="SUPFAM" id="SSF88723">
    <property type="entry name" value="PIN domain-like"/>
    <property type="match status" value="1"/>
</dbReference>
<evidence type="ECO:0000259" key="1">
    <source>
        <dbReference type="Pfam" id="PF13470"/>
    </source>
</evidence>
<evidence type="ECO:0000313" key="3">
    <source>
        <dbReference type="Proteomes" id="UP000285908"/>
    </source>
</evidence>
<comment type="caution">
    <text evidence="2">The sequence shown here is derived from an EMBL/GenBank/DDBJ whole genome shotgun (WGS) entry which is preliminary data.</text>
</comment>
<proteinExistence type="predicted"/>
<dbReference type="RefSeq" id="WP_127905208.1">
    <property type="nucleotide sequence ID" value="NZ_RQXX01000001.1"/>
</dbReference>
<dbReference type="Pfam" id="PF13470">
    <property type="entry name" value="PIN_3"/>
    <property type="match status" value="1"/>
</dbReference>
<dbReference type="InterPro" id="IPR002716">
    <property type="entry name" value="PIN_dom"/>
</dbReference>
<dbReference type="OrthoDB" id="211933at2"/>
<feature type="domain" description="PIN" evidence="1">
    <location>
        <begin position="2"/>
        <end position="108"/>
    </location>
</feature>
<reference evidence="2 3" key="1">
    <citation type="submission" date="2018-11" db="EMBL/GenBank/DDBJ databases">
        <title>Mesobaculum littorinae gen. nov., sp. nov., isolated from Littorina scabra that represents a novel genus of the order Rhodobacteraceae.</title>
        <authorList>
            <person name="Li F."/>
        </authorList>
    </citation>
    <scope>NUCLEOTIDE SEQUENCE [LARGE SCALE GENOMIC DNA]</scope>
    <source>
        <strain evidence="2 3">M0103</strain>
    </source>
</reference>
<accession>A0A438AMJ5</accession>
<keyword evidence="3" id="KW-1185">Reference proteome</keyword>
<dbReference type="Proteomes" id="UP000285908">
    <property type="component" value="Unassembled WGS sequence"/>
</dbReference>
<dbReference type="AlphaFoldDB" id="A0A438AMJ5"/>
<gene>
    <name evidence="2" type="ORF">EKE94_03575</name>
</gene>
<sequence>MKVLIDANVLFPTVLREIVLGVASRGGFTPLWSARILEEWARAADRLGPGAEVQARGEVALLRAAWPGAEMRPRDGDMARLWLPDPADVHVLAAAIAGSVDAILTMNARDFPRHLLAEWDIERVDPDALLMRLWQEDADLVAPAVVATHAEACRLSGEDLDLRGLLKRARLPRLAKALS</sequence>
<dbReference type="NCBIfam" id="NF046100">
    <property type="entry name" value="RSP_2648_fam_PIN"/>
    <property type="match status" value="1"/>
</dbReference>
<organism evidence="2 3">
    <name type="scientific">Mesobaculum littorinae</name>
    <dbReference type="NCBI Taxonomy" id="2486419"/>
    <lineage>
        <taxon>Bacteria</taxon>
        <taxon>Pseudomonadati</taxon>
        <taxon>Pseudomonadota</taxon>
        <taxon>Alphaproteobacteria</taxon>
        <taxon>Rhodobacterales</taxon>
        <taxon>Roseobacteraceae</taxon>
        <taxon>Mesobaculum</taxon>
    </lineage>
</organism>